<dbReference type="Proteomes" id="UP000675881">
    <property type="component" value="Chromosome 5"/>
</dbReference>
<feature type="compositionally biased region" description="Low complexity" evidence="1">
    <location>
        <begin position="300"/>
        <end position="313"/>
    </location>
</feature>
<keyword evidence="4" id="KW-1185">Reference proteome</keyword>
<evidence type="ECO:0000313" key="3">
    <source>
        <dbReference type="EMBL" id="CAF2933869.1"/>
    </source>
</evidence>
<feature type="region of interest" description="Disordered" evidence="1">
    <location>
        <begin position="44"/>
        <end position="98"/>
    </location>
</feature>
<evidence type="ECO:0000313" key="4">
    <source>
        <dbReference type="Proteomes" id="UP000675881"/>
    </source>
</evidence>
<gene>
    <name evidence="3" type="ORF">LSAA_9790</name>
</gene>
<organism evidence="3 4">
    <name type="scientific">Lepeophtheirus salmonis</name>
    <name type="common">Salmon louse</name>
    <name type="synonym">Caligus salmonis</name>
    <dbReference type="NCBI Taxonomy" id="72036"/>
    <lineage>
        <taxon>Eukaryota</taxon>
        <taxon>Metazoa</taxon>
        <taxon>Ecdysozoa</taxon>
        <taxon>Arthropoda</taxon>
        <taxon>Crustacea</taxon>
        <taxon>Multicrustacea</taxon>
        <taxon>Hexanauplia</taxon>
        <taxon>Copepoda</taxon>
        <taxon>Siphonostomatoida</taxon>
        <taxon>Caligidae</taxon>
        <taxon>Lepeophtheirus</taxon>
    </lineage>
</organism>
<accession>A0A7R8CUC0</accession>
<feature type="region of interest" description="Disordered" evidence="1">
    <location>
        <begin position="297"/>
        <end position="318"/>
    </location>
</feature>
<feature type="chain" id="PRO_5043590831" evidence="2">
    <location>
        <begin position="23"/>
        <end position="429"/>
    </location>
</feature>
<evidence type="ECO:0000256" key="1">
    <source>
        <dbReference type="SAM" id="MobiDB-lite"/>
    </source>
</evidence>
<evidence type="ECO:0000256" key="2">
    <source>
        <dbReference type="SAM" id="SignalP"/>
    </source>
</evidence>
<name>A0A7R8CUC0_LEPSM</name>
<proteinExistence type="predicted"/>
<feature type="compositionally biased region" description="Basic and acidic residues" evidence="1">
    <location>
        <begin position="44"/>
        <end position="85"/>
    </location>
</feature>
<feature type="signal peptide" evidence="2">
    <location>
        <begin position="1"/>
        <end position="22"/>
    </location>
</feature>
<reference evidence="3" key="1">
    <citation type="submission" date="2021-02" db="EMBL/GenBank/DDBJ databases">
        <authorList>
            <person name="Bekaert M."/>
        </authorList>
    </citation>
    <scope>NUCLEOTIDE SEQUENCE</scope>
    <source>
        <strain evidence="3">IoA-00</strain>
    </source>
</reference>
<protein>
    <submittedName>
        <fullName evidence="3">(salmon louse) hypothetical protein</fullName>
    </submittedName>
</protein>
<sequence>MTSFVECVRLICILLILGLVQSNIIPPFGLRRGHDEPSEFFHIRTSDLQDNNEHSQEGSRDDMPTRKNPEFEKAVGEVKDGKHNLSDPGIFSDQDNKGNNDVNYHMLVDEIFDSEKKEKGGTKDDGKEAMVIPNVPNVQKATKQPQEIVSSETTTIQSIILNPSEQQIVVSSPKIKNAKGSLFDMKENGNDVDYIQPSSDDNEMAMSTNNLQKKVTPPNQSQNIKKPVIKVSTESNTATTTAPAQIELNENKFANIHEQLTNSVTSTAEPEMEEHINKKDLQNPIKMAKIVLNKTRTTASSTLPKSSMSSLSSQIKKNPSSIINKDDVQTNILTKSNDEIYDVENQASSFSTKLSDQYDSQIDVMESIQKANGTQDDKDVKSVNDDEGGPLQKIFHILAKENKLGGLKNRTNLINWKIVNHGKQTIIIL</sequence>
<dbReference type="EMBL" id="HG994584">
    <property type="protein sequence ID" value="CAF2933869.1"/>
    <property type="molecule type" value="Genomic_DNA"/>
</dbReference>
<keyword evidence="2" id="KW-0732">Signal</keyword>
<dbReference type="AlphaFoldDB" id="A0A7R8CUC0"/>